<proteinExistence type="predicted"/>
<reference evidence="6" key="1">
    <citation type="submission" date="2018-09" db="EMBL/GenBank/DDBJ databases">
        <title>Murine metabolic-syndrome-specific gut microbial biobank.</title>
        <authorList>
            <person name="Liu C."/>
        </authorList>
    </citation>
    <scope>NUCLEOTIDE SEQUENCE</scope>
    <source>
        <strain evidence="6">D42-62</strain>
    </source>
</reference>
<organism evidence="6 7">
    <name type="scientific">Parablautia muri</name>
    <dbReference type="NCBI Taxonomy" id="2320879"/>
    <lineage>
        <taxon>Bacteria</taxon>
        <taxon>Bacillati</taxon>
        <taxon>Bacillota</taxon>
        <taxon>Clostridia</taxon>
        <taxon>Lachnospirales</taxon>
        <taxon>Lachnospiraceae</taxon>
        <taxon>Parablautia</taxon>
    </lineage>
</organism>
<feature type="domain" description="ATP-grasp" evidence="5">
    <location>
        <begin position="124"/>
        <end position="312"/>
    </location>
</feature>
<keyword evidence="3 4" id="KW-0067">ATP-binding</keyword>
<gene>
    <name evidence="6" type="ORF">D5281_01345</name>
</gene>
<dbReference type="InterPro" id="IPR052032">
    <property type="entry name" value="ATP-dep_AA_Ligase"/>
</dbReference>
<dbReference type="GO" id="GO:0046872">
    <property type="term" value="F:metal ion binding"/>
    <property type="evidence" value="ECO:0007669"/>
    <property type="project" value="InterPro"/>
</dbReference>
<evidence type="ECO:0000256" key="4">
    <source>
        <dbReference type="PROSITE-ProRule" id="PRU00409"/>
    </source>
</evidence>
<evidence type="ECO:0000259" key="5">
    <source>
        <dbReference type="PROSITE" id="PS50975"/>
    </source>
</evidence>
<dbReference type="RefSeq" id="WP_160558336.1">
    <property type="nucleotide sequence ID" value="NZ_QZDT01000001.1"/>
</dbReference>
<keyword evidence="1" id="KW-0436">Ligase</keyword>
<keyword evidence="2 4" id="KW-0547">Nucleotide-binding</keyword>
<dbReference type="Pfam" id="PF13535">
    <property type="entry name" value="ATP-grasp_4"/>
    <property type="match status" value="1"/>
</dbReference>
<protein>
    <submittedName>
        <fullName evidence="6">ATP-grasp domain-containing protein</fullName>
    </submittedName>
</protein>
<evidence type="ECO:0000256" key="2">
    <source>
        <dbReference type="ARBA" id="ARBA00022741"/>
    </source>
</evidence>
<dbReference type="OrthoDB" id="9803907at2"/>
<evidence type="ECO:0000256" key="1">
    <source>
        <dbReference type="ARBA" id="ARBA00022598"/>
    </source>
</evidence>
<dbReference type="InterPro" id="IPR016185">
    <property type="entry name" value="PreATP-grasp_dom_sf"/>
</dbReference>
<evidence type="ECO:0000256" key="3">
    <source>
        <dbReference type="ARBA" id="ARBA00022840"/>
    </source>
</evidence>
<name>A0A9X5BCD9_9FIRM</name>
<dbReference type="SUPFAM" id="SSF52440">
    <property type="entry name" value="PreATP-grasp domain"/>
    <property type="match status" value="1"/>
</dbReference>
<keyword evidence="7" id="KW-1185">Reference proteome</keyword>
<accession>A0A9X5BCD9</accession>
<sequence length="404" mass="44642">MKAAIIGAGGEALHTIKKAHEHGLSVVALDGNPQAEGLKAADQKFVIDISNEDVTIETLKRERPDFVLTAPIGRYLTTIGAVNDALGLPGVSKETAVLCTDKLKFHETLSKKNLRKCHCFGIDVRAIADTDGEISEERAFQMEHSVKNEFFGLTFPAILKPRYGSGSRGIYMLADKQQLKEALCAVGREPYVLEECVAGEEYGVDGAVTKDGFFMILLRKKENTPPPSRQAVGYFSVLPDDSFWQQVKNYMAEVIACLGLEECLLHADVIRTGQGPFVVELSARPSGHNLHNLFTPLCTGVDMAEEYIKYRMGLPYCFEAACTKPMMIHYFDMQGTVREVPDQNRVEMALNVKLAAWQCNLKEGDELTNVSNGHSLMGRGFFVLEGEADSDLLVQAQRIKSLFL</sequence>
<comment type="caution">
    <text evidence="6">The sequence shown here is derived from an EMBL/GenBank/DDBJ whole genome shotgun (WGS) entry which is preliminary data.</text>
</comment>
<dbReference type="SUPFAM" id="SSF56059">
    <property type="entry name" value="Glutathione synthetase ATP-binding domain-like"/>
    <property type="match status" value="1"/>
</dbReference>
<dbReference type="Proteomes" id="UP001154420">
    <property type="component" value="Unassembled WGS sequence"/>
</dbReference>
<dbReference type="AlphaFoldDB" id="A0A9X5BCD9"/>
<dbReference type="PANTHER" id="PTHR43585:SF2">
    <property type="entry name" value="ATP-GRASP ENZYME FSQD"/>
    <property type="match status" value="1"/>
</dbReference>
<dbReference type="PROSITE" id="PS50975">
    <property type="entry name" value="ATP_GRASP"/>
    <property type="match status" value="1"/>
</dbReference>
<dbReference type="EMBL" id="QZDT01000001">
    <property type="protein sequence ID" value="NBJ91260.1"/>
    <property type="molecule type" value="Genomic_DNA"/>
</dbReference>
<evidence type="ECO:0000313" key="6">
    <source>
        <dbReference type="EMBL" id="NBJ91260.1"/>
    </source>
</evidence>
<dbReference type="Gene3D" id="3.40.50.20">
    <property type="match status" value="1"/>
</dbReference>
<dbReference type="GO" id="GO:0016874">
    <property type="term" value="F:ligase activity"/>
    <property type="evidence" value="ECO:0007669"/>
    <property type="project" value="UniProtKB-KW"/>
</dbReference>
<evidence type="ECO:0000313" key="7">
    <source>
        <dbReference type="Proteomes" id="UP001154420"/>
    </source>
</evidence>
<dbReference type="PANTHER" id="PTHR43585">
    <property type="entry name" value="FUMIPYRROLE BIOSYNTHESIS PROTEIN C"/>
    <property type="match status" value="1"/>
</dbReference>
<dbReference type="Gene3D" id="3.30.470.20">
    <property type="entry name" value="ATP-grasp fold, B domain"/>
    <property type="match status" value="1"/>
</dbReference>
<dbReference type="GO" id="GO:0005524">
    <property type="term" value="F:ATP binding"/>
    <property type="evidence" value="ECO:0007669"/>
    <property type="project" value="UniProtKB-UniRule"/>
</dbReference>
<dbReference type="InterPro" id="IPR011761">
    <property type="entry name" value="ATP-grasp"/>
</dbReference>